<dbReference type="EMBL" id="CAJB01000435">
    <property type="protein sequence ID" value="CCH80516.1"/>
    <property type="molecule type" value="Genomic_DNA"/>
</dbReference>
<sequence>MARSHAISVLYSYPLGPWLTGVPVSAHPVEELPGLTEVTCTTAESLPRPPRPWLTGAVVLPIPHRPAASDERAVVNVWTLAVSKPAMIAATTVSEPLIDEPHRLLVSAILQRPRQGRPSESTSFLLK</sequence>
<gene>
    <name evidence="1" type="ORF">BN12_990002</name>
</gene>
<evidence type="ECO:0000313" key="2">
    <source>
        <dbReference type="Proteomes" id="UP000035721"/>
    </source>
</evidence>
<organism evidence="1 2">
    <name type="scientific">Nostocoides japonicum T1-X7</name>
    <dbReference type="NCBI Taxonomy" id="1194083"/>
    <lineage>
        <taxon>Bacteria</taxon>
        <taxon>Bacillati</taxon>
        <taxon>Actinomycetota</taxon>
        <taxon>Actinomycetes</taxon>
        <taxon>Micrococcales</taxon>
        <taxon>Intrasporangiaceae</taxon>
        <taxon>Nostocoides</taxon>
    </lineage>
</organism>
<proteinExistence type="predicted"/>
<dbReference type="AlphaFoldDB" id="A0A077M3W4"/>
<evidence type="ECO:0000313" key="1">
    <source>
        <dbReference type="EMBL" id="CCH80516.1"/>
    </source>
</evidence>
<protein>
    <submittedName>
        <fullName evidence="1">Uncharacterized protein</fullName>
    </submittedName>
</protein>
<reference evidence="1 2" key="1">
    <citation type="journal article" date="2013" name="ISME J.">
        <title>A metabolic model for members of the genus Tetrasphaera involved in enhanced biological phosphorus removal.</title>
        <authorList>
            <person name="Kristiansen R."/>
            <person name="Nguyen H.T.T."/>
            <person name="Saunders A.M."/>
            <person name="Nielsen J.L."/>
            <person name="Wimmer R."/>
            <person name="Le V.Q."/>
            <person name="McIlroy S.J."/>
            <person name="Petrovski S."/>
            <person name="Seviour R.J."/>
            <person name="Calteau A."/>
            <person name="Nielsen K.L."/>
            <person name="Nielsen P.H."/>
        </authorList>
    </citation>
    <scope>NUCLEOTIDE SEQUENCE [LARGE SCALE GENOMIC DNA]</scope>
    <source>
        <strain evidence="1 2">T1-X7</strain>
    </source>
</reference>
<accession>A0A077M3W4</accession>
<keyword evidence="2" id="KW-1185">Reference proteome</keyword>
<name>A0A077M3W4_9MICO</name>
<comment type="caution">
    <text evidence="1">The sequence shown here is derived from an EMBL/GenBank/DDBJ whole genome shotgun (WGS) entry which is preliminary data.</text>
</comment>
<dbReference type="Proteomes" id="UP000035721">
    <property type="component" value="Unassembled WGS sequence"/>
</dbReference>